<feature type="domain" description="F-box" evidence="4">
    <location>
        <begin position="91"/>
        <end position="137"/>
    </location>
</feature>
<organism evidence="5">
    <name type="scientific">Opuntia streptacantha</name>
    <name type="common">Prickly pear cactus</name>
    <name type="synonym">Opuntia cardona</name>
    <dbReference type="NCBI Taxonomy" id="393608"/>
    <lineage>
        <taxon>Eukaryota</taxon>
        <taxon>Viridiplantae</taxon>
        <taxon>Streptophyta</taxon>
        <taxon>Embryophyta</taxon>
        <taxon>Tracheophyta</taxon>
        <taxon>Spermatophyta</taxon>
        <taxon>Magnoliopsida</taxon>
        <taxon>eudicotyledons</taxon>
        <taxon>Gunneridae</taxon>
        <taxon>Pentapetalae</taxon>
        <taxon>Caryophyllales</taxon>
        <taxon>Cactineae</taxon>
        <taxon>Cactaceae</taxon>
        <taxon>Opuntioideae</taxon>
        <taxon>Opuntia</taxon>
    </lineage>
</organism>
<dbReference type="GO" id="GO:0005737">
    <property type="term" value="C:cytoplasm"/>
    <property type="evidence" value="ECO:0007669"/>
    <property type="project" value="TreeGrafter"/>
</dbReference>
<dbReference type="InterPro" id="IPR036047">
    <property type="entry name" value="F-box-like_dom_sf"/>
</dbReference>
<dbReference type="PANTHER" id="PTHR46550:SF1">
    <property type="entry name" value="F-BOX PROTEIN 3"/>
    <property type="match status" value="1"/>
</dbReference>
<feature type="region of interest" description="Disordered" evidence="3">
    <location>
        <begin position="1"/>
        <end position="55"/>
    </location>
</feature>
<reference evidence="5" key="2">
    <citation type="submission" date="2020-07" db="EMBL/GenBank/DDBJ databases">
        <authorList>
            <person name="Vera ALvarez R."/>
            <person name="Arias-Moreno D.M."/>
            <person name="Jimenez-Jacinto V."/>
            <person name="Jimenez-Bremont J.F."/>
            <person name="Swaminathan K."/>
            <person name="Moose S.P."/>
            <person name="Guerrero-Gonzalez M.L."/>
            <person name="Marino-Ramirez L."/>
            <person name="Landsman D."/>
            <person name="Rodriguez-Kessler M."/>
            <person name="Delgado-Sanchez P."/>
        </authorList>
    </citation>
    <scope>NUCLEOTIDE SEQUENCE</scope>
    <source>
        <tissue evidence="5">Cladode</tissue>
    </source>
</reference>
<dbReference type="EMBL" id="GISG01150764">
    <property type="protein sequence ID" value="MBA4647511.1"/>
    <property type="molecule type" value="Transcribed_RNA"/>
</dbReference>
<feature type="compositionally biased region" description="Low complexity" evidence="3">
    <location>
        <begin position="12"/>
        <end position="22"/>
    </location>
</feature>
<feature type="compositionally biased region" description="Basic and acidic residues" evidence="3">
    <location>
        <begin position="33"/>
        <end position="46"/>
    </location>
</feature>
<evidence type="ECO:0000259" key="4">
    <source>
        <dbReference type="PROSITE" id="PS50181"/>
    </source>
</evidence>
<evidence type="ECO:0000256" key="3">
    <source>
        <dbReference type="SAM" id="MobiDB-lite"/>
    </source>
</evidence>
<dbReference type="Pfam" id="PF12937">
    <property type="entry name" value="F-box-like"/>
    <property type="match status" value="1"/>
</dbReference>
<evidence type="ECO:0000256" key="2">
    <source>
        <dbReference type="ARBA" id="ARBA00022786"/>
    </source>
</evidence>
<dbReference type="InterPro" id="IPR052121">
    <property type="entry name" value="F-box_SCF_Substrate_Recog"/>
</dbReference>
<dbReference type="InterPro" id="IPR001810">
    <property type="entry name" value="F-box_dom"/>
</dbReference>
<name>A0A7C8ZPS8_OPUST</name>
<evidence type="ECO:0000313" key="5">
    <source>
        <dbReference type="EMBL" id="MBA4647511.1"/>
    </source>
</evidence>
<protein>
    <recommendedName>
        <fullName evidence="4">F-box domain-containing protein</fullName>
    </recommendedName>
</protein>
<dbReference type="PANTHER" id="PTHR46550">
    <property type="entry name" value="F-BOX ONLY PROTEIN 3"/>
    <property type="match status" value="1"/>
</dbReference>
<dbReference type="AlphaFoldDB" id="A0A7C8ZPS8"/>
<comment type="pathway">
    <text evidence="1">Protein modification; protein ubiquitination.</text>
</comment>
<evidence type="ECO:0000256" key="1">
    <source>
        <dbReference type="ARBA" id="ARBA00004906"/>
    </source>
</evidence>
<feature type="compositionally biased region" description="Acidic residues" evidence="3">
    <location>
        <begin position="23"/>
        <end position="32"/>
    </location>
</feature>
<dbReference type="Gene3D" id="1.20.1280.50">
    <property type="match status" value="1"/>
</dbReference>
<reference evidence="5" key="1">
    <citation type="journal article" date="2013" name="J. Plant Res.">
        <title>Effect of fungi and light on seed germination of three Opuntia species from semiarid lands of central Mexico.</title>
        <authorList>
            <person name="Delgado-Sanchez P."/>
            <person name="Jimenez-Bremont J.F."/>
            <person name="Guerrero-Gonzalez Mde L."/>
            <person name="Flores J."/>
        </authorList>
    </citation>
    <scope>NUCLEOTIDE SEQUENCE</scope>
    <source>
        <tissue evidence="5">Cladode</tissue>
    </source>
</reference>
<dbReference type="SUPFAM" id="SSF81383">
    <property type="entry name" value="F-box domain"/>
    <property type="match status" value="1"/>
</dbReference>
<keyword evidence="2" id="KW-0833">Ubl conjugation pathway</keyword>
<dbReference type="PROSITE" id="PS50181">
    <property type="entry name" value="FBOX"/>
    <property type="match status" value="1"/>
</dbReference>
<feature type="compositionally biased region" description="Acidic residues" evidence="3">
    <location>
        <begin position="1"/>
        <end position="11"/>
    </location>
</feature>
<proteinExistence type="predicted"/>
<dbReference type="SMART" id="SM00256">
    <property type="entry name" value="FBOX"/>
    <property type="match status" value="1"/>
</dbReference>
<dbReference type="FunFam" id="1.20.1280.50:FF:000048">
    <property type="entry name" value="F-box family protein-like"/>
    <property type="match status" value="1"/>
</dbReference>
<accession>A0A7C8ZPS8</accession>
<dbReference type="CDD" id="cd22166">
    <property type="entry name" value="F-box_AtSKIP31-like"/>
    <property type="match status" value="1"/>
</dbReference>
<sequence length="245" mass="28073">MSKLDDEEENLAEFLESEFLSEVSDEDEDTKDTEERPMKRACREDDLQTTQQNAGDAKIDVRDIIGYGGLTAEGSNSSYGGHKKSGSRIETGILSKIPPELFLHILKFLSSEDLISCSQACKFLNSAASDESLWRRLYCLRWGLLPPTKKLREVSWKQLYFQRDEEDIIQSVRNCQPEFKEYYIQMYSAKRSQAPLLSQVNDDGIILDKTVADQVSIWKRNRGLSDKVVTDHTCSGEYVMRHARK</sequence>